<proteinExistence type="predicted"/>
<evidence type="ECO:0000313" key="2">
    <source>
        <dbReference type="EMBL" id="GCB35532.1"/>
    </source>
</evidence>
<dbReference type="InterPro" id="IPR011871">
    <property type="entry name" value="Fib_succ_major"/>
</dbReference>
<protein>
    <recommendedName>
        <fullName evidence="1">Fibrobacter succinogenes major paralogous domain-containing protein</fullName>
    </recommendedName>
</protein>
<dbReference type="NCBIfam" id="TIGR02145">
    <property type="entry name" value="Fib_succ_major"/>
    <property type="match status" value="1"/>
</dbReference>
<reference evidence="2 3" key="1">
    <citation type="submission" date="2018-10" db="EMBL/GenBank/DDBJ databases">
        <title>Draft Genome Sequence of Bacteroides sp. KCTC 15687.</title>
        <authorList>
            <person name="Yu S.Y."/>
            <person name="Kim J.S."/>
            <person name="Oh B.S."/>
            <person name="Park S.H."/>
            <person name="Kang S.W."/>
            <person name="Park J.E."/>
            <person name="Choi S.H."/>
            <person name="Han K.I."/>
            <person name="Lee K.C."/>
            <person name="Eom M.K."/>
            <person name="Suh M.K."/>
            <person name="Lee D.H."/>
            <person name="Yoon H."/>
            <person name="Kim B."/>
            <person name="Yang S.J."/>
            <person name="Lee J.S."/>
            <person name="Lee J.H."/>
        </authorList>
    </citation>
    <scope>NUCLEOTIDE SEQUENCE [LARGE SCALE GENOMIC DNA]</scope>
    <source>
        <strain evidence="2 3">KCTC 15687</strain>
    </source>
</reference>
<dbReference type="PROSITE" id="PS51257">
    <property type="entry name" value="PROKAR_LIPOPROTEIN"/>
    <property type="match status" value="1"/>
</dbReference>
<organism evidence="2 3">
    <name type="scientific">Bacteroides faecalis</name>
    <dbReference type="NCBI Taxonomy" id="2447885"/>
    <lineage>
        <taxon>Bacteria</taxon>
        <taxon>Pseudomonadati</taxon>
        <taxon>Bacteroidota</taxon>
        <taxon>Bacteroidia</taxon>
        <taxon>Bacteroidales</taxon>
        <taxon>Bacteroidaceae</taxon>
        <taxon>Bacteroides</taxon>
    </lineage>
</organism>
<keyword evidence="3" id="KW-1185">Reference proteome</keyword>
<dbReference type="Pfam" id="PF09603">
    <property type="entry name" value="Fib_succ_major"/>
    <property type="match status" value="1"/>
</dbReference>
<dbReference type="RefSeq" id="WP_125041440.1">
    <property type="nucleotide sequence ID" value="NZ_BHWB01000006.1"/>
</dbReference>
<feature type="domain" description="Fibrobacter succinogenes major paralogous" evidence="1">
    <location>
        <begin position="59"/>
        <end position="265"/>
    </location>
</feature>
<gene>
    <name evidence="2" type="ORF">KGMB02408_24770</name>
</gene>
<dbReference type="AlphaFoldDB" id="A0A401LVJ8"/>
<dbReference type="EMBL" id="BHWB01000006">
    <property type="protein sequence ID" value="GCB35532.1"/>
    <property type="molecule type" value="Genomic_DNA"/>
</dbReference>
<accession>A0A401LVJ8</accession>
<name>A0A401LVJ8_9BACE</name>
<comment type="caution">
    <text evidence="2">The sequence shown here is derived from an EMBL/GenBank/DDBJ whole genome shotgun (WGS) entry which is preliminary data.</text>
</comment>
<sequence>MKKYLMFMLAAAFMASCSDNNENLPEDDGDDSGKTSVFEEHDGYFIYHGETYKTVKLANGTTWMAEPLRYVPEGYTPSGDPTTDSHIWYPYRLIVNEGNNTINADNFEVLKDETSIKKHGYLYDMYAALGGKEVTEDNCYEFEGTQGICPEGWHIPTHAEYLALVGNTTKDVDGNTPSDAEKAKAIFYNKDYDGAKIQSFIDAGLNYQFSGVRMSTGYTSTPKYQLNVIGKGNSTKTEWYESPAMNYYMTSTAYKPSYNSTTNILSNIQFFGLMSTFTLAKYPEGRLTLAYISVLSGQTLRCVKDQK</sequence>
<evidence type="ECO:0000259" key="1">
    <source>
        <dbReference type="Pfam" id="PF09603"/>
    </source>
</evidence>
<dbReference type="Proteomes" id="UP000288079">
    <property type="component" value="Unassembled WGS sequence"/>
</dbReference>
<dbReference type="OrthoDB" id="9805760at2"/>
<evidence type="ECO:0000313" key="3">
    <source>
        <dbReference type="Proteomes" id="UP000288079"/>
    </source>
</evidence>